<reference evidence="1 2" key="1">
    <citation type="journal article" date="2016" name="Nat. Commun.">
        <title>Thousands of microbial genomes shed light on interconnected biogeochemical processes in an aquifer system.</title>
        <authorList>
            <person name="Anantharaman K."/>
            <person name="Brown C.T."/>
            <person name="Hug L.A."/>
            <person name="Sharon I."/>
            <person name="Castelle C.J."/>
            <person name="Probst A.J."/>
            <person name="Thomas B.C."/>
            <person name="Singh A."/>
            <person name="Wilkins M.J."/>
            <person name="Karaoz U."/>
            <person name="Brodie E.L."/>
            <person name="Williams K.H."/>
            <person name="Hubbard S.S."/>
            <person name="Banfield J.F."/>
        </authorList>
    </citation>
    <scope>NUCLEOTIDE SEQUENCE [LARGE SCALE GENOMIC DNA]</scope>
</reference>
<evidence type="ECO:0000313" key="2">
    <source>
        <dbReference type="Proteomes" id="UP000176700"/>
    </source>
</evidence>
<comment type="caution">
    <text evidence="1">The sequence shown here is derived from an EMBL/GenBank/DDBJ whole genome shotgun (WGS) entry which is preliminary data.</text>
</comment>
<gene>
    <name evidence="1" type="ORF">A2W41_01305</name>
</gene>
<protein>
    <submittedName>
        <fullName evidence="1">Uncharacterized protein</fullName>
    </submittedName>
</protein>
<dbReference type="Proteomes" id="UP000176700">
    <property type="component" value="Unassembled WGS sequence"/>
</dbReference>
<proteinExistence type="predicted"/>
<dbReference type="AlphaFoldDB" id="A0A1G2FUF1"/>
<name>A0A1G2FUF1_9BACT</name>
<organism evidence="1 2">
    <name type="scientific">Candidatus Ryanbacteria bacterium RIFCSPHIGHO2_01_45_13</name>
    <dbReference type="NCBI Taxonomy" id="1802112"/>
    <lineage>
        <taxon>Bacteria</taxon>
        <taxon>Candidatus Ryaniibacteriota</taxon>
    </lineage>
</organism>
<dbReference type="EMBL" id="MHNI01000031">
    <property type="protein sequence ID" value="OGZ41342.1"/>
    <property type="molecule type" value="Genomic_DNA"/>
</dbReference>
<accession>A0A1G2FUF1</accession>
<evidence type="ECO:0000313" key="1">
    <source>
        <dbReference type="EMBL" id="OGZ41342.1"/>
    </source>
</evidence>
<sequence>MLRNLSLFAGCIGITFLVGYSGPAEYFTKSSYFDGAVVIEYRQNYVRGINDRLIFRFYEKGSYEISFSITPGNGGYDQDKIPQNFRKTIKVVPREIIVVQHFLPDFLRVTIIKDGKFELHDFS</sequence>